<gene>
    <name evidence="2" type="ORF">NPRO_03250</name>
</gene>
<feature type="transmembrane region" description="Helical" evidence="1">
    <location>
        <begin position="13"/>
        <end position="35"/>
    </location>
</feature>
<evidence type="ECO:0008006" key="4">
    <source>
        <dbReference type="Google" id="ProtNLM"/>
    </source>
</evidence>
<keyword evidence="1" id="KW-1133">Transmembrane helix</keyword>
<proteinExistence type="predicted"/>
<reference evidence="2" key="1">
    <citation type="journal article" name="DNA Res.">
        <title>The physiological potential of anammox bacteria as revealed by their core genome structure.</title>
        <authorList>
            <person name="Okubo T."/>
            <person name="Toyoda A."/>
            <person name="Fukuhara K."/>
            <person name="Uchiyama I."/>
            <person name="Harigaya Y."/>
            <person name="Kuroiwa M."/>
            <person name="Suzuki T."/>
            <person name="Murakami Y."/>
            <person name="Suwa Y."/>
            <person name="Takami H."/>
        </authorList>
    </citation>
    <scope>NUCLEOTIDE SEQUENCE</scope>
    <source>
        <strain evidence="2">317325-2</strain>
    </source>
</reference>
<organism evidence="2 3">
    <name type="scientific">Candidatus Nitrosymbiomonas proteolyticus</name>
    <dbReference type="NCBI Taxonomy" id="2608984"/>
    <lineage>
        <taxon>Bacteria</taxon>
        <taxon>Bacillati</taxon>
        <taxon>Armatimonadota</taxon>
        <taxon>Armatimonadota incertae sedis</taxon>
        <taxon>Candidatus Nitrosymbiomonas</taxon>
    </lineage>
</organism>
<evidence type="ECO:0000313" key="2">
    <source>
        <dbReference type="EMBL" id="BBO22730.1"/>
    </source>
</evidence>
<accession>A0A809R588</accession>
<dbReference type="EMBL" id="AP021858">
    <property type="protein sequence ID" value="BBO22730.1"/>
    <property type="molecule type" value="Genomic_DNA"/>
</dbReference>
<dbReference type="KEGG" id="npy:NPRO_03250"/>
<evidence type="ECO:0000256" key="1">
    <source>
        <dbReference type="SAM" id="Phobius"/>
    </source>
</evidence>
<keyword evidence="1" id="KW-0472">Membrane</keyword>
<evidence type="ECO:0000313" key="3">
    <source>
        <dbReference type="Proteomes" id="UP000662873"/>
    </source>
</evidence>
<keyword evidence="1" id="KW-0812">Transmembrane</keyword>
<dbReference type="AlphaFoldDB" id="A0A809R588"/>
<dbReference type="Proteomes" id="UP000662873">
    <property type="component" value="Chromosome"/>
</dbReference>
<sequence>MATSKPNLTWYDYLFMIGGPVAFVLVAVIGVLWILGPALETHPVDQVERGEVVSGMSKEQVRSRLGVPDAISLEGAGNEVWRYSKPAAEMFVMKDARITFSPSGRVSAVSIEEFRPPPDEPSP</sequence>
<name>A0A809R588_9BACT</name>
<protein>
    <recommendedName>
        <fullName evidence="4">Lipoprotein SmpA/OmlA domain-containing protein</fullName>
    </recommendedName>
</protein>